<sequence>MGATKNGVRAEHHTIIYSEKKPVYIKGEKEKGMTKKPIKIRCSPRHKLDESSRLDYAKTYTVEYNVKVDFIGKVEKESEGYLTAEFKSTHPVIPSPLKDADGVAQSRLATTSQIIAGNRNRRSQFHGVSSSIAPEYGSDKPSGPSDRTSVEQASAIPRTDQAWDTESISEENLYEDSTEESEGDSDGTLDKYIEADVLERDLASRNASPYKKRYKKTCTEFQIEKGVIVAPCSIYEEGILGVPNPMASSDEGALDFNLGIKSAHHHEWLLIEMNSVRKVESR</sequence>
<evidence type="ECO:0000313" key="3">
    <source>
        <dbReference type="EMBL" id="KAL2069488.1"/>
    </source>
</evidence>
<evidence type="ECO:0000259" key="2">
    <source>
        <dbReference type="Pfam" id="PF20233"/>
    </source>
</evidence>
<accession>A0ABR4CJU4</accession>
<protein>
    <recommendedName>
        <fullName evidence="2">DUF6590 domain-containing protein</fullName>
    </recommendedName>
</protein>
<evidence type="ECO:0000256" key="1">
    <source>
        <dbReference type="SAM" id="MobiDB-lite"/>
    </source>
</evidence>
<evidence type="ECO:0000313" key="4">
    <source>
        <dbReference type="Proteomes" id="UP001595075"/>
    </source>
</evidence>
<keyword evidence="4" id="KW-1185">Reference proteome</keyword>
<dbReference type="InterPro" id="IPR046497">
    <property type="entry name" value="DUF6590"/>
</dbReference>
<feature type="region of interest" description="Disordered" evidence="1">
    <location>
        <begin position="114"/>
        <end position="188"/>
    </location>
</feature>
<comment type="caution">
    <text evidence="3">The sequence shown here is derived from an EMBL/GenBank/DDBJ whole genome shotgun (WGS) entry which is preliminary data.</text>
</comment>
<gene>
    <name evidence="3" type="ORF">VTL71DRAFT_14167</name>
</gene>
<reference evidence="3 4" key="1">
    <citation type="journal article" date="2024" name="Commun. Biol.">
        <title>Comparative genomic analysis of thermophilic fungi reveals convergent evolutionary adaptations and gene losses.</title>
        <authorList>
            <person name="Steindorff A.S."/>
            <person name="Aguilar-Pontes M.V."/>
            <person name="Robinson A.J."/>
            <person name="Andreopoulos B."/>
            <person name="LaButti K."/>
            <person name="Kuo A."/>
            <person name="Mondo S."/>
            <person name="Riley R."/>
            <person name="Otillar R."/>
            <person name="Haridas S."/>
            <person name="Lipzen A."/>
            <person name="Grimwood J."/>
            <person name="Schmutz J."/>
            <person name="Clum A."/>
            <person name="Reid I.D."/>
            <person name="Moisan M.C."/>
            <person name="Butler G."/>
            <person name="Nguyen T.T.M."/>
            <person name="Dewar K."/>
            <person name="Conant G."/>
            <person name="Drula E."/>
            <person name="Henrissat B."/>
            <person name="Hansel C."/>
            <person name="Singer S."/>
            <person name="Hutchinson M.I."/>
            <person name="de Vries R.P."/>
            <person name="Natvig D.O."/>
            <person name="Powell A.J."/>
            <person name="Tsang A."/>
            <person name="Grigoriev I.V."/>
        </authorList>
    </citation>
    <scope>NUCLEOTIDE SEQUENCE [LARGE SCALE GENOMIC DNA]</scope>
    <source>
        <strain evidence="3 4">CBS 494.80</strain>
    </source>
</reference>
<feature type="compositionally biased region" description="Acidic residues" evidence="1">
    <location>
        <begin position="167"/>
        <end position="187"/>
    </location>
</feature>
<feature type="domain" description="DUF6590" evidence="2">
    <location>
        <begin position="2"/>
        <end position="82"/>
    </location>
</feature>
<dbReference type="Proteomes" id="UP001595075">
    <property type="component" value="Unassembled WGS sequence"/>
</dbReference>
<dbReference type="EMBL" id="JAZHXI010000007">
    <property type="protein sequence ID" value="KAL2069488.1"/>
    <property type="molecule type" value="Genomic_DNA"/>
</dbReference>
<dbReference type="Pfam" id="PF20233">
    <property type="entry name" value="DUF6590"/>
    <property type="match status" value="1"/>
</dbReference>
<proteinExistence type="predicted"/>
<organism evidence="3 4">
    <name type="scientific">Oculimacula yallundae</name>
    <dbReference type="NCBI Taxonomy" id="86028"/>
    <lineage>
        <taxon>Eukaryota</taxon>
        <taxon>Fungi</taxon>
        <taxon>Dikarya</taxon>
        <taxon>Ascomycota</taxon>
        <taxon>Pezizomycotina</taxon>
        <taxon>Leotiomycetes</taxon>
        <taxon>Helotiales</taxon>
        <taxon>Ploettnerulaceae</taxon>
        <taxon>Oculimacula</taxon>
    </lineage>
</organism>
<name>A0ABR4CJU4_9HELO</name>